<sequence>MSTSFLQPKNALQRADELCSVGQEVEAFELLQRTILDRKFRYLQWDASSQQDVVMQFVELAVKLDRIKQCRDGLVNYRNHCQHGVSMLGPLEKVILHFRDCAEKRVATSEGESSEQALRVCVDAYRTIIDVIKNTPKLARIYHSTVHRAHECCKMHGLRNDFRRLADLVRSNYGAIMKLKPRGADNDAQLLADIEDLKRPEIHIETKLSQLQTAVSLESWKEAQLSIEELFQLGILDLATLRGNKKQALTPTQKASLLLCVSNYFQYSSEFFRRSGFDALHALALTRWLMQVKVQSRNIGPESMQMLSSLAVIATLAVPIEQKRNNPLLRSPRDEEERRLAGLVGHGYVPTRAQLVQLIVDKAIVPAAHPSVQQLFDEIERGECRAQEVAEMFHDIENDLAAFNGDCVLAALSAPRRTSALLKCVHTYFQNVRRSVLRKGIMQVALIYECLSLERFKTQFCPPNFMTWRQAEREIAAAERACGIDIKFDFAGKVIRLNSKQTADVYLEARRRTAQLSCLLLKTILENKEIAEAKAREEKLGDIRQRAQAEAAEWKGRMALVEKKREELANLQRMLSAGRADADREREQKAANAEAAKAQAVAAELEAGRKRREVEGARLQCAAIAIEKMKLIVKAINGTPNTIKVNGITLSDITPEVLVTQKISNKHFTTAVQNIITAQMQQSKKIAKQNYKKHDYLARAIRLERANLAKKVEQDLELHVAEMKEEAEAERQRILNVFKARNEAIAKHREDILEWLDSR</sequence>
<keyword evidence="7" id="KW-1185">Reference proteome</keyword>
<evidence type="ECO:0000313" key="7">
    <source>
        <dbReference type="Proteomes" id="UP000019763"/>
    </source>
</evidence>
<dbReference type="GO" id="GO:0043614">
    <property type="term" value="C:multi-eIF complex"/>
    <property type="evidence" value="ECO:0007669"/>
    <property type="project" value="TreeGrafter"/>
</dbReference>
<keyword evidence="1" id="KW-0963">Cytoplasm</keyword>
<reference evidence="6" key="1">
    <citation type="submission" date="2013-12" db="EMBL/GenBank/DDBJ databases">
        <authorList>
            <person name="Omoto C.K."/>
            <person name="Sibley D."/>
            <person name="Venepally P."/>
            <person name="Hadjithomas M."/>
            <person name="Karamycheva S."/>
            <person name="Brunk B."/>
            <person name="Roos D."/>
            <person name="Caler E."/>
            <person name="Lorenzi H."/>
        </authorList>
    </citation>
    <scope>NUCLEOTIDE SEQUENCE</scope>
</reference>
<dbReference type="Proteomes" id="UP000019763">
    <property type="component" value="Unassembled WGS sequence"/>
</dbReference>
<name>A0A023BDS7_GRENI</name>
<keyword evidence="4" id="KW-0175">Coiled coil</keyword>
<dbReference type="InterPro" id="IPR027512">
    <property type="entry name" value="EIF3A"/>
</dbReference>
<dbReference type="GeneID" id="22910376"/>
<dbReference type="InterPro" id="IPR054711">
    <property type="entry name" value="eIF3a_PCI_TPR-like"/>
</dbReference>
<protein>
    <submittedName>
        <fullName evidence="6">Eukaryotic translation initiation factor 3 subunit</fullName>
    </submittedName>
</protein>
<feature type="domain" description="eIF3a PCI" evidence="5">
    <location>
        <begin position="115"/>
        <end position="380"/>
    </location>
</feature>
<evidence type="ECO:0000259" key="5">
    <source>
        <dbReference type="Pfam" id="PF22591"/>
    </source>
</evidence>
<dbReference type="GO" id="GO:0003729">
    <property type="term" value="F:mRNA binding"/>
    <property type="evidence" value="ECO:0007669"/>
    <property type="project" value="TreeGrafter"/>
</dbReference>
<dbReference type="GO" id="GO:0002188">
    <property type="term" value="P:translation reinitiation"/>
    <property type="evidence" value="ECO:0007669"/>
    <property type="project" value="TreeGrafter"/>
</dbReference>
<evidence type="ECO:0000256" key="3">
    <source>
        <dbReference type="ARBA" id="ARBA00022917"/>
    </source>
</evidence>
<comment type="caution">
    <text evidence="6">The sequence shown here is derived from an EMBL/GenBank/DDBJ whole genome shotgun (WGS) entry which is preliminary data.</text>
</comment>
<dbReference type="AlphaFoldDB" id="A0A023BDS7"/>
<proteinExistence type="predicted"/>
<dbReference type="Pfam" id="PF22591">
    <property type="entry name" value="eIF3a_PCI_TPR-like"/>
    <property type="match status" value="1"/>
</dbReference>
<evidence type="ECO:0000313" key="6">
    <source>
        <dbReference type="EMBL" id="EZG89046.1"/>
    </source>
</evidence>
<dbReference type="RefSeq" id="XP_011128515.1">
    <property type="nucleotide sequence ID" value="XM_011130213.1"/>
</dbReference>
<dbReference type="OrthoDB" id="1938156at2759"/>
<dbReference type="Gene3D" id="4.10.860.10">
    <property type="entry name" value="UVR domain"/>
    <property type="match status" value="1"/>
</dbReference>
<keyword evidence="2 6" id="KW-0396">Initiation factor</keyword>
<feature type="coiled-coil region" evidence="4">
    <location>
        <begin position="530"/>
        <end position="613"/>
    </location>
</feature>
<dbReference type="GO" id="GO:0001732">
    <property type="term" value="P:formation of cytoplasmic translation initiation complex"/>
    <property type="evidence" value="ECO:0007669"/>
    <property type="project" value="TreeGrafter"/>
</dbReference>
<keyword evidence="3" id="KW-0648">Protein biosynthesis</keyword>
<dbReference type="GO" id="GO:0071540">
    <property type="term" value="C:eukaryotic translation initiation factor 3 complex, eIF3e"/>
    <property type="evidence" value="ECO:0007669"/>
    <property type="project" value="TreeGrafter"/>
</dbReference>
<dbReference type="GO" id="GO:0071541">
    <property type="term" value="C:eukaryotic translation initiation factor 3 complex, eIF3m"/>
    <property type="evidence" value="ECO:0007669"/>
    <property type="project" value="TreeGrafter"/>
</dbReference>
<dbReference type="OMA" id="YLAYRMS"/>
<organism evidence="6 7">
    <name type="scientific">Gregarina niphandrodes</name>
    <name type="common">Septate eugregarine</name>
    <dbReference type="NCBI Taxonomy" id="110365"/>
    <lineage>
        <taxon>Eukaryota</taxon>
        <taxon>Sar</taxon>
        <taxon>Alveolata</taxon>
        <taxon>Apicomplexa</taxon>
        <taxon>Conoidasida</taxon>
        <taxon>Gregarinasina</taxon>
        <taxon>Eugregarinorida</taxon>
        <taxon>Gregarinidae</taxon>
        <taxon>Gregarina</taxon>
    </lineage>
</organism>
<evidence type="ECO:0000256" key="2">
    <source>
        <dbReference type="ARBA" id="ARBA00022540"/>
    </source>
</evidence>
<dbReference type="PANTHER" id="PTHR14005">
    <property type="entry name" value="EUKARYOTIC TRANSLATION INITIATION FACTOR 3, THETA SUBUNIT"/>
    <property type="match status" value="1"/>
</dbReference>
<dbReference type="PANTHER" id="PTHR14005:SF0">
    <property type="entry name" value="EUKARYOTIC TRANSLATION INITIATION FACTOR 3 SUBUNIT A"/>
    <property type="match status" value="1"/>
</dbReference>
<dbReference type="Gene3D" id="1.25.40.860">
    <property type="match status" value="1"/>
</dbReference>
<dbReference type="EMBL" id="AFNH02000029">
    <property type="protein sequence ID" value="EZG89046.1"/>
    <property type="molecule type" value="Genomic_DNA"/>
</dbReference>
<evidence type="ECO:0000256" key="1">
    <source>
        <dbReference type="ARBA" id="ARBA00022490"/>
    </source>
</evidence>
<gene>
    <name evidence="6" type="ORF">GNI_003390</name>
</gene>
<dbReference type="GO" id="GO:0003743">
    <property type="term" value="F:translation initiation factor activity"/>
    <property type="evidence" value="ECO:0007669"/>
    <property type="project" value="UniProtKB-KW"/>
</dbReference>
<dbReference type="eggNOG" id="KOG2072">
    <property type="taxonomic scope" value="Eukaryota"/>
</dbReference>
<evidence type="ECO:0000256" key="4">
    <source>
        <dbReference type="SAM" id="Coils"/>
    </source>
</evidence>
<dbReference type="VEuPathDB" id="CryptoDB:GNI_003390"/>
<accession>A0A023BDS7</accession>